<organism evidence="11 12">
    <name type="scientific">Belnapia rosea</name>
    <dbReference type="NCBI Taxonomy" id="938405"/>
    <lineage>
        <taxon>Bacteria</taxon>
        <taxon>Pseudomonadati</taxon>
        <taxon>Pseudomonadota</taxon>
        <taxon>Alphaproteobacteria</taxon>
        <taxon>Acetobacterales</taxon>
        <taxon>Roseomonadaceae</taxon>
        <taxon>Belnapia</taxon>
    </lineage>
</organism>
<evidence type="ECO:0000256" key="2">
    <source>
        <dbReference type="ARBA" id="ARBA00004613"/>
    </source>
</evidence>
<comment type="similarity">
    <text evidence="3">Belongs to the peptidase M10B family.</text>
</comment>
<dbReference type="InterPro" id="IPR018511">
    <property type="entry name" value="Hemolysin-typ_Ca-bd_CS"/>
</dbReference>
<reference evidence="11 12" key="1">
    <citation type="submission" date="2016-10" db="EMBL/GenBank/DDBJ databases">
        <authorList>
            <person name="de Groot N.N."/>
        </authorList>
    </citation>
    <scope>NUCLEOTIDE SEQUENCE [LARGE SCALE GENOMIC DNA]</scope>
    <source>
        <strain evidence="11 12">CPCC 100156</strain>
    </source>
</reference>
<comment type="subcellular location">
    <subcellularLocation>
        <location evidence="2">Secreted</location>
    </subcellularLocation>
</comment>
<dbReference type="Gene3D" id="2.150.10.10">
    <property type="entry name" value="Serralysin-like metalloprotease, C-terminal"/>
    <property type="match status" value="3"/>
</dbReference>
<comment type="cofactor">
    <cofactor evidence="1">
        <name>Ca(2+)</name>
        <dbReference type="ChEBI" id="CHEBI:29108"/>
    </cofactor>
</comment>
<evidence type="ECO:0000256" key="5">
    <source>
        <dbReference type="ARBA" id="ARBA00022670"/>
    </source>
</evidence>
<dbReference type="Gene3D" id="3.40.390.10">
    <property type="entry name" value="Collagenase (Catalytic Domain)"/>
    <property type="match status" value="1"/>
</dbReference>
<proteinExistence type="inferred from homology"/>
<dbReference type="InterPro" id="IPR006026">
    <property type="entry name" value="Peptidase_Metallo"/>
</dbReference>
<dbReference type="SMART" id="SM00235">
    <property type="entry name" value="ZnMc"/>
    <property type="match status" value="1"/>
</dbReference>
<evidence type="ECO:0000256" key="6">
    <source>
        <dbReference type="ARBA" id="ARBA00022723"/>
    </source>
</evidence>
<dbReference type="GO" id="GO:0005509">
    <property type="term" value="F:calcium ion binding"/>
    <property type="evidence" value="ECO:0007669"/>
    <property type="project" value="InterPro"/>
</dbReference>
<keyword evidence="8" id="KW-0378">Hydrolase</keyword>
<keyword evidence="12" id="KW-1185">Reference proteome</keyword>
<dbReference type="Proteomes" id="UP000198925">
    <property type="component" value="Unassembled WGS sequence"/>
</dbReference>
<keyword evidence="4" id="KW-0964">Secreted</keyword>
<dbReference type="InterPro" id="IPR001343">
    <property type="entry name" value="Hemolysn_Ca-bd"/>
</dbReference>
<sequence length="564" mass="57642">MPKFDPLLAYLDGQPTARWNAPDEIGTPASITYSFTRAVPAYDDPATHPGFTPLSGSMQAAVRTALDSWADVANLTFTEVPDSGGGGEIRIGSHEMGYGGYSYYPAFEGGEPTDLAGDIYLGRYPENAHTAPGQYGLETIVHEIGHAIGLKHPFEGSHTLPASEEDLGHTVMAYDPPKNSNVVSVTGTAADYRYVSQPLYPSGPMLYDIAAAQFLYGANMAHATGNDSYAWATHARFFETIWDAGGTDRIDTSNQTLDSVIDLRDGHYSSIAMRDSVAEKRLEIPAFATEAPTPAYDGHNNLAIAFGAVIENATGGSGADTITGNAVANSLDGGAGADSLDGGAGADTLIGRDGNDSLAGGDDSAIDRLLGGNGNDRLDGASGHGEADWLAGGAGDDLYVIDSAADMVTEVAGQGTDTVHLRMPGGRYSLPAHVENLVLEGTAQTGGGNELANVITGNAAGNWLLGGAGADTLDGGAGADILFGGEGADLFVVARGSGGDRIGDFAPGADEIRLSGFGVSSFTQLLGRTSDGASGAVIDFGGGDSLSLAGIAKSALAAGDFVFA</sequence>
<dbReference type="AlphaFoldDB" id="A0A1G6JLT3"/>
<dbReference type="GO" id="GO:0008270">
    <property type="term" value="F:zinc ion binding"/>
    <property type="evidence" value="ECO:0007669"/>
    <property type="project" value="InterPro"/>
</dbReference>
<dbReference type="InterPro" id="IPR024079">
    <property type="entry name" value="MetalloPept_cat_dom_sf"/>
</dbReference>
<dbReference type="PANTHER" id="PTHR38340">
    <property type="entry name" value="S-LAYER PROTEIN"/>
    <property type="match status" value="1"/>
</dbReference>
<dbReference type="GO" id="GO:0031012">
    <property type="term" value="C:extracellular matrix"/>
    <property type="evidence" value="ECO:0007669"/>
    <property type="project" value="InterPro"/>
</dbReference>
<evidence type="ECO:0000313" key="12">
    <source>
        <dbReference type="Proteomes" id="UP000198925"/>
    </source>
</evidence>
<dbReference type="InterPro" id="IPR013858">
    <property type="entry name" value="Peptidase_M10B_C"/>
</dbReference>
<feature type="domain" description="Peptidase metallopeptidase" evidence="10">
    <location>
        <begin position="29"/>
        <end position="194"/>
    </location>
</feature>
<keyword evidence="7" id="KW-0677">Repeat</keyword>
<evidence type="ECO:0000313" key="11">
    <source>
        <dbReference type="EMBL" id="SDC18906.1"/>
    </source>
</evidence>
<dbReference type="Pfam" id="PF08548">
    <property type="entry name" value="Peptidase_M10_C"/>
    <property type="match status" value="1"/>
</dbReference>
<dbReference type="InterPro" id="IPR034033">
    <property type="entry name" value="Serralysin-like"/>
</dbReference>
<dbReference type="PROSITE" id="PS00330">
    <property type="entry name" value="HEMOLYSIN_CALCIUM"/>
    <property type="match status" value="1"/>
</dbReference>
<evidence type="ECO:0000256" key="8">
    <source>
        <dbReference type="ARBA" id="ARBA00022801"/>
    </source>
</evidence>
<keyword evidence="6" id="KW-0479">Metal-binding</keyword>
<dbReference type="STRING" id="938405.SAMN02927895_00380"/>
<dbReference type="InterPro" id="IPR050557">
    <property type="entry name" value="RTX_toxin/Mannuronan_C5-epim"/>
</dbReference>
<accession>A0A1G6JLT3</accession>
<dbReference type="GO" id="GO:0005615">
    <property type="term" value="C:extracellular space"/>
    <property type="evidence" value="ECO:0007669"/>
    <property type="project" value="InterPro"/>
</dbReference>
<dbReference type="SUPFAM" id="SSF55486">
    <property type="entry name" value="Metalloproteases ('zincins'), catalytic domain"/>
    <property type="match status" value="1"/>
</dbReference>
<dbReference type="PANTHER" id="PTHR38340:SF1">
    <property type="entry name" value="S-LAYER PROTEIN"/>
    <property type="match status" value="1"/>
</dbReference>
<gene>
    <name evidence="11" type="ORF">SAMN04487779_1001194</name>
</gene>
<protein>
    <submittedName>
        <fullName evidence="11">Hemolysin-type calcium-binding repeat-containing protein</fullName>
    </submittedName>
</protein>
<dbReference type="Pfam" id="PF00413">
    <property type="entry name" value="Peptidase_M10"/>
    <property type="match status" value="1"/>
</dbReference>
<dbReference type="Pfam" id="PF00353">
    <property type="entry name" value="HemolysinCabind"/>
    <property type="match status" value="3"/>
</dbReference>
<evidence type="ECO:0000259" key="10">
    <source>
        <dbReference type="SMART" id="SM00235"/>
    </source>
</evidence>
<keyword evidence="9" id="KW-0862">Zinc</keyword>
<keyword evidence="5" id="KW-0645">Protease</keyword>
<dbReference type="PRINTS" id="PR00313">
    <property type="entry name" value="CABNDNGRPT"/>
</dbReference>
<evidence type="ECO:0000256" key="4">
    <source>
        <dbReference type="ARBA" id="ARBA00022525"/>
    </source>
</evidence>
<name>A0A1G6JLT3_9PROT</name>
<dbReference type="GO" id="GO:0006508">
    <property type="term" value="P:proteolysis"/>
    <property type="evidence" value="ECO:0007669"/>
    <property type="project" value="UniProtKB-KW"/>
</dbReference>
<evidence type="ECO:0000256" key="3">
    <source>
        <dbReference type="ARBA" id="ARBA00009490"/>
    </source>
</evidence>
<evidence type="ECO:0000256" key="9">
    <source>
        <dbReference type="ARBA" id="ARBA00022833"/>
    </source>
</evidence>
<dbReference type="InterPro" id="IPR001818">
    <property type="entry name" value="Pept_M10_metallopeptidase"/>
</dbReference>
<evidence type="ECO:0000256" key="1">
    <source>
        <dbReference type="ARBA" id="ARBA00001913"/>
    </source>
</evidence>
<dbReference type="EMBL" id="FMZX01000001">
    <property type="protein sequence ID" value="SDC18906.1"/>
    <property type="molecule type" value="Genomic_DNA"/>
</dbReference>
<dbReference type="InterPro" id="IPR011049">
    <property type="entry name" value="Serralysin-like_metalloprot_C"/>
</dbReference>
<dbReference type="RefSeq" id="WP_090659607.1">
    <property type="nucleotide sequence ID" value="NZ_FMZX01000001.1"/>
</dbReference>
<dbReference type="CDD" id="cd04277">
    <property type="entry name" value="ZnMc_serralysin_like"/>
    <property type="match status" value="1"/>
</dbReference>
<dbReference type="SUPFAM" id="SSF51120">
    <property type="entry name" value="beta-Roll"/>
    <property type="match status" value="3"/>
</dbReference>
<evidence type="ECO:0000256" key="7">
    <source>
        <dbReference type="ARBA" id="ARBA00022737"/>
    </source>
</evidence>
<dbReference type="GO" id="GO:0004222">
    <property type="term" value="F:metalloendopeptidase activity"/>
    <property type="evidence" value="ECO:0007669"/>
    <property type="project" value="InterPro"/>
</dbReference>